<gene>
    <name evidence="1" type="ORF">SAMN05216469_101308</name>
</gene>
<dbReference type="EMBL" id="FOAT01000001">
    <property type="protein sequence ID" value="SEK26620.1"/>
    <property type="molecule type" value="Genomic_DNA"/>
</dbReference>
<dbReference type="RefSeq" id="WP_139199662.1">
    <property type="nucleotide sequence ID" value="NZ_FOAT01000001.1"/>
</dbReference>
<accession>A0A1H7FR09</accession>
<evidence type="ECO:0000313" key="2">
    <source>
        <dbReference type="Proteomes" id="UP000186015"/>
    </source>
</evidence>
<dbReference type="AlphaFoldDB" id="A0A1H7FR09"/>
<sequence length="169" mass="19244">MAEELLPRHLRGLIAVDDSKSDSAGITGQVRCSCGCDKMKLRCFGLDNTREDDWKFGIKVSAECIGCGKTHLLFDQSVHGYDGFACHSYETVNDKRMSPVICHECGAEVFKTDIGIELEDKEQFIEECVEEFPDEFREEDFTEAFNWLTMTLKCEKCGYEEEIINLELS</sequence>
<dbReference type="Proteomes" id="UP000186015">
    <property type="component" value="Unassembled WGS sequence"/>
</dbReference>
<name>A0A1H7FR09_RUMAL</name>
<reference evidence="1 2" key="1">
    <citation type="submission" date="2016-10" db="EMBL/GenBank/DDBJ databases">
        <authorList>
            <person name="de Groot N.N."/>
        </authorList>
    </citation>
    <scope>NUCLEOTIDE SEQUENCE [LARGE SCALE GENOMIC DNA]</scope>
    <source>
        <strain evidence="1 2">KH2T6</strain>
    </source>
</reference>
<organism evidence="1 2">
    <name type="scientific">Ruminococcus albus</name>
    <dbReference type="NCBI Taxonomy" id="1264"/>
    <lineage>
        <taxon>Bacteria</taxon>
        <taxon>Bacillati</taxon>
        <taxon>Bacillota</taxon>
        <taxon>Clostridia</taxon>
        <taxon>Eubacteriales</taxon>
        <taxon>Oscillospiraceae</taxon>
        <taxon>Ruminococcus</taxon>
    </lineage>
</organism>
<proteinExistence type="predicted"/>
<dbReference type="OrthoDB" id="2081688at2"/>
<evidence type="ECO:0000313" key="1">
    <source>
        <dbReference type="EMBL" id="SEK26620.1"/>
    </source>
</evidence>
<protein>
    <submittedName>
        <fullName evidence="1">Uncharacterized protein</fullName>
    </submittedName>
</protein>